<evidence type="ECO:0000259" key="4">
    <source>
        <dbReference type="Pfam" id="PF03446"/>
    </source>
</evidence>
<dbReference type="InterPro" id="IPR051265">
    <property type="entry name" value="HIBADH-related_NP60_sf"/>
</dbReference>
<dbReference type="Pfam" id="PF14833">
    <property type="entry name" value="NAD_binding_11"/>
    <property type="match status" value="1"/>
</dbReference>
<feature type="domain" description="3-hydroxyisobutyrate dehydrogenase-like NAD-binding" evidence="5">
    <location>
        <begin position="198"/>
        <end position="313"/>
    </location>
</feature>
<keyword evidence="1" id="KW-0560">Oxidoreductase</keyword>
<dbReference type="Gene3D" id="1.10.1040.10">
    <property type="entry name" value="N-(1-d-carboxylethyl)-l-norvaline Dehydrogenase, domain 2"/>
    <property type="match status" value="1"/>
</dbReference>
<protein>
    <submittedName>
        <fullName evidence="6">2-hydroxy-3-oxopropionate reductase</fullName>
    </submittedName>
</protein>
<dbReference type="SUPFAM" id="SSF51735">
    <property type="entry name" value="NAD(P)-binding Rossmann-fold domains"/>
    <property type="match status" value="1"/>
</dbReference>
<dbReference type="AlphaFoldDB" id="A0A2A4ENY3"/>
<keyword evidence="2" id="KW-0520">NAD</keyword>
<organism evidence="6 7">
    <name type="scientific">Paraburkholderia acidicola</name>
    <dbReference type="NCBI Taxonomy" id="1912599"/>
    <lineage>
        <taxon>Bacteria</taxon>
        <taxon>Pseudomonadati</taxon>
        <taxon>Pseudomonadota</taxon>
        <taxon>Betaproteobacteria</taxon>
        <taxon>Burkholderiales</taxon>
        <taxon>Burkholderiaceae</taxon>
        <taxon>Paraburkholderia</taxon>
    </lineage>
</organism>
<dbReference type="InterPro" id="IPR015815">
    <property type="entry name" value="HIBADH-related"/>
</dbReference>
<dbReference type="GO" id="GO:0051287">
    <property type="term" value="F:NAD binding"/>
    <property type="evidence" value="ECO:0007669"/>
    <property type="project" value="InterPro"/>
</dbReference>
<dbReference type="Pfam" id="PF03446">
    <property type="entry name" value="NAD_binding_2"/>
    <property type="match status" value="1"/>
</dbReference>
<dbReference type="InterPro" id="IPR036291">
    <property type="entry name" value="NAD(P)-bd_dom_sf"/>
</dbReference>
<dbReference type="InterPro" id="IPR002204">
    <property type="entry name" value="3-OH-isobutyrate_DH-rel_CS"/>
</dbReference>
<dbReference type="PIRSF" id="PIRSF000103">
    <property type="entry name" value="HIBADH"/>
    <property type="match status" value="1"/>
</dbReference>
<name>A0A2A4ENY3_9BURK</name>
<dbReference type="InterPro" id="IPR006115">
    <property type="entry name" value="6PGDH_NADP-bd"/>
</dbReference>
<dbReference type="EMBL" id="MTZV01000006">
    <property type="protein sequence ID" value="PCE22112.1"/>
    <property type="molecule type" value="Genomic_DNA"/>
</dbReference>
<dbReference type="OrthoDB" id="9786703at2"/>
<dbReference type="Proteomes" id="UP000218022">
    <property type="component" value="Unassembled WGS sequence"/>
</dbReference>
<dbReference type="InterPro" id="IPR013328">
    <property type="entry name" value="6PGD_dom2"/>
</dbReference>
<dbReference type="PANTHER" id="PTHR43580">
    <property type="entry name" value="OXIDOREDUCTASE GLYR1-RELATED"/>
    <property type="match status" value="1"/>
</dbReference>
<feature type="domain" description="6-phosphogluconate dehydrogenase NADP-binding" evidence="4">
    <location>
        <begin position="33"/>
        <end position="188"/>
    </location>
</feature>
<evidence type="ECO:0000256" key="3">
    <source>
        <dbReference type="PIRSR" id="PIRSR000103-1"/>
    </source>
</evidence>
<dbReference type="GO" id="GO:0050661">
    <property type="term" value="F:NADP binding"/>
    <property type="evidence" value="ECO:0007669"/>
    <property type="project" value="InterPro"/>
</dbReference>
<evidence type="ECO:0000313" key="6">
    <source>
        <dbReference type="EMBL" id="PCE22112.1"/>
    </source>
</evidence>
<evidence type="ECO:0000313" key="7">
    <source>
        <dbReference type="Proteomes" id="UP000218022"/>
    </source>
</evidence>
<dbReference type="Gene3D" id="3.40.50.720">
    <property type="entry name" value="NAD(P)-binding Rossmann-like Domain"/>
    <property type="match status" value="1"/>
</dbReference>
<proteinExistence type="predicted"/>
<dbReference type="InterPro" id="IPR029154">
    <property type="entry name" value="HIBADH-like_NADP-bd"/>
</dbReference>
<evidence type="ECO:0000256" key="2">
    <source>
        <dbReference type="ARBA" id="ARBA00023027"/>
    </source>
</evidence>
<comment type="caution">
    <text evidence="6">The sequence shown here is derived from an EMBL/GenBank/DDBJ whole genome shotgun (WGS) entry which is preliminary data.</text>
</comment>
<dbReference type="GO" id="GO:0016491">
    <property type="term" value="F:oxidoreductase activity"/>
    <property type="evidence" value="ECO:0007669"/>
    <property type="project" value="UniProtKB-KW"/>
</dbReference>
<evidence type="ECO:0000256" key="1">
    <source>
        <dbReference type="ARBA" id="ARBA00023002"/>
    </source>
</evidence>
<feature type="active site" evidence="3">
    <location>
        <position position="200"/>
    </location>
</feature>
<accession>A0A2A4ENY3</accession>
<reference evidence="6 7" key="1">
    <citation type="submission" date="2017-01" db="EMBL/GenBank/DDBJ databases">
        <title>Whole-Genome Shotgun Sequencing of Two beta-Proteobacterial Species in Search of the Bulgecin Biosynthetic Cluster.</title>
        <authorList>
            <person name="Horsman M.E."/>
            <person name="Marous D.R."/>
            <person name="Li R."/>
            <person name="Oliver R.A."/>
            <person name="Byun B."/>
            <person name="Emrich S.J."/>
            <person name="Boggess B."/>
            <person name="Townsend C.A."/>
            <person name="Mobashery S."/>
        </authorList>
    </citation>
    <scope>NUCLEOTIDE SEQUENCE [LARGE SCALE GENOMIC DNA]</scope>
    <source>
        <strain evidence="6 7">ATCC 31363</strain>
    </source>
</reference>
<dbReference type="PROSITE" id="PS00895">
    <property type="entry name" value="3_HYDROXYISOBUT_DH"/>
    <property type="match status" value="1"/>
</dbReference>
<dbReference type="InterPro" id="IPR008927">
    <property type="entry name" value="6-PGluconate_DH-like_C_sf"/>
</dbReference>
<dbReference type="GO" id="GO:0016054">
    <property type="term" value="P:organic acid catabolic process"/>
    <property type="evidence" value="ECO:0007669"/>
    <property type="project" value="UniProtKB-ARBA"/>
</dbReference>
<evidence type="ECO:0000259" key="5">
    <source>
        <dbReference type="Pfam" id="PF14833"/>
    </source>
</evidence>
<dbReference type="PANTHER" id="PTHR43580:SF2">
    <property type="entry name" value="CYTOKINE-LIKE NUCLEAR FACTOR N-PAC"/>
    <property type="match status" value="1"/>
</dbReference>
<gene>
    <name evidence="6" type="ORF">BWP39_20790</name>
</gene>
<sequence>MNRAAIRCVRRGSLIRPEPHTRSKQMSDAARPIGFIGLGAMGEPMALNLAKAGTPLLVWNRSLEKTAPLAAAGAQVADSAADVFARADIVFLMLVDGDAVDAVLDRHGPNFASRVKDRIVVHMGTTSPSFSRGLEADIRAVGGHYAEAPVSGSRKPAEAGQLVAMLAGDTGTTARVRPVLAPMCRETMLCGSVPNALLMKLAVNLYLISMVTGLAEAVHFADRNRLDTAQLVAILDAGPMASDVSRVKGPKLIGRDFAVQAAISNVLENNRLIAEAARDAGIASPLLDVCHALYRETQALGHGGADMAAVLTAIEARTNAHARDVARPVVQPHHDESAQSI</sequence>
<dbReference type="SUPFAM" id="SSF48179">
    <property type="entry name" value="6-phosphogluconate dehydrogenase C-terminal domain-like"/>
    <property type="match status" value="1"/>
</dbReference>